<evidence type="ECO:0000313" key="2">
    <source>
        <dbReference type="Ensembl" id="ENSEBUP00000005392.1"/>
    </source>
</evidence>
<keyword evidence="3" id="KW-1185">Reference proteome</keyword>
<name>A0A8C4NBU9_EPTBU</name>
<protein>
    <recommendedName>
        <fullName evidence="4">DNA-(apurinic or apyrimidinic site) endonuclease</fullName>
    </recommendedName>
</protein>
<evidence type="ECO:0000256" key="1">
    <source>
        <dbReference type="SAM" id="MobiDB-lite"/>
    </source>
</evidence>
<proteinExistence type="predicted"/>
<dbReference type="InterPro" id="IPR036691">
    <property type="entry name" value="Endo/exonu/phosph_ase_sf"/>
</dbReference>
<reference evidence="2" key="1">
    <citation type="submission" date="2025-08" db="UniProtKB">
        <authorList>
            <consortium name="Ensembl"/>
        </authorList>
    </citation>
    <scope>IDENTIFICATION</scope>
</reference>
<dbReference type="AlphaFoldDB" id="A0A8C4NBU9"/>
<organism evidence="2 3">
    <name type="scientific">Eptatretus burgeri</name>
    <name type="common">Inshore hagfish</name>
    <dbReference type="NCBI Taxonomy" id="7764"/>
    <lineage>
        <taxon>Eukaryota</taxon>
        <taxon>Metazoa</taxon>
        <taxon>Chordata</taxon>
        <taxon>Craniata</taxon>
        <taxon>Vertebrata</taxon>
        <taxon>Cyclostomata</taxon>
        <taxon>Myxini</taxon>
        <taxon>Myxiniformes</taxon>
        <taxon>Myxinidae</taxon>
        <taxon>Eptatretinae</taxon>
        <taxon>Eptatretus</taxon>
    </lineage>
</organism>
<dbReference type="Gene3D" id="3.60.10.10">
    <property type="entry name" value="Endonuclease/exonuclease/phosphatase"/>
    <property type="match status" value="1"/>
</dbReference>
<sequence>MPRKSKKPQVSVCDVFALCFPPEPKTKKSKKQAEEPAVYVDPPDKVKNAKGKPATLKITSWNVDGLRAWVKKNALEEFKCAKEGLCMMVDEHLALKANFEMRLLQER</sequence>
<dbReference type="Proteomes" id="UP000694388">
    <property type="component" value="Unplaced"/>
</dbReference>
<dbReference type="Ensembl" id="ENSEBUT00000005830.1">
    <property type="protein sequence ID" value="ENSEBUP00000005392.1"/>
    <property type="gene ID" value="ENSEBUG00000003667.1"/>
</dbReference>
<evidence type="ECO:0000313" key="3">
    <source>
        <dbReference type="Proteomes" id="UP000694388"/>
    </source>
</evidence>
<evidence type="ECO:0008006" key="4">
    <source>
        <dbReference type="Google" id="ProtNLM"/>
    </source>
</evidence>
<reference evidence="2" key="2">
    <citation type="submission" date="2025-09" db="UniProtKB">
        <authorList>
            <consortium name="Ensembl"/>
        </authorList>
    </citation>
    <scope>IDENTIFICATION</scope>
</reference>
<feature type="region of interest" description="Disordered" evidence="1">
    <location>
        <begin position="22"/>
        <end position="46"/>
    </location>
</feature>
<accession>A0A8C4NBU9</accession>